<dbReference type="AlphaFoldDB" id="A0A8H3TRX8"/>
<dbReference type="GO" id="GO:0035673">
    <property type="term" value="F:oligopeptide transmembrane transporter activity"/>
    <property type="evidence" value="ECO:0007669"/>
    <property type="project" value="InterPro"/>
</dbReference>
<feature type="transmembrane region" description="Helical" evidence="8">
    <location>
        <begin position="284"/>
        <end position="309"/>
    </location>
</feature>
<dbReference type="GO" id="GO:0000329">
    <property type="term" value="C:fungal-type vacuole membrane"/>
    <property type="evidence" value="ECO:0007669"/>
    <property type="project" value="TreeGrafter"/>
</dbReference>
<proteinExistence type="inferred from homology"/>
<keyword evidence="4 8" id="KW-0812">Transmembrane</keyword>
<dbReference type="InterPro" id="IPR045035">
    <property type="entry name" value="YSL-like"/>
</dbReference>
<evidence type="ECO:0008006" key="11">
    <source>
        <dbReference type="Google" id="ProtNLM"/>
    </source>
</evidence>
<keyword evidence="5 8" id="KW-1133">Transmembrane helix</keyword>
<dbReference type="NCBIfam" id="TIGR00728">
    <property type="entry name" value="OPT_sfam"/>
    <property type="match status" value="1"/>
</dbReference>
<protein>
    <recommendedName>
        <fullName evidence="11">OPT family oligopeptide transporter</fullName>
    </recommendedName>
</protein>
<evidence type="ECO:0000256" key="6">
    <source>
        <dbReference type="ARBA" id="ARBA00023136"/>
    </source>
</evidence>
<evidence type="ECO:0000313" key="10">
    <source>
        <dbReference type="Proteomes" id="UP000620104"/>
    </source>
</evidence>
<feature type="transmembrane region" description="Helical" evidence="8">
    <location>
        <begin position="315"/>
        <end position="332"/>
    </location>
</feature>
<evidence type="ECO:0000256" key="8">
    <source>
        <dbReference type="SAM" id="Phobius"/>
    </source>
</evidence>
<keyword evidence="3" id="KW-0813">Transport</keyword>
<dbReference type="PANTHER" id="PTHR31645">
    <property type="entry name" value="OLIGOPEPTIDE TRANSPORTER YGL114W-RELATED"/>
    <property type="match status" value="1"/>
</dbReference>
<feature type="transmembrane region" description="Helical" evidence="8">
    <location>
        <begin position="159"/>
        <end position="180"/>
    </location>
</feature>
<name>A0A8H3TRX8_9TREE</name>
<gene>
    <name evidence="9" type="ORF">NliqN6_1917</name>
</gene>
<keyword evidence="6 8" id="KW-0472">Membrane</keyword>
<feature type="transmembrane region" description="Helical" evidence="8">
    <location>
        <begin position="446"/>
        <end position="467"/>
    </location>
</feature>
<dbReference type="Pfam" id="PF03169">
    <property type="entry name" value="OPT"/>
    <property type="match status" value="1"/>
</dbReference>
<comment type="subcellular location">
    <subcellularLocation>
        <location evidence="1">Membrane</location>
        <topology evidence="1">Multi-pass membrane protein</topology>
    </subcellularLocation>
</comment>
<organism evidence="9 10">
    <name type="scientific">Naganishia liquefaciens</name>
    <dbReference type="NCBI Taxonomy" id="104408"/>
    <lineage>
        <taxon>Eukaryota</taxon>
        <taxon>Fungi</taxon>
        <taxon>Dikarya</taxon>
        <taxon>Basidiomycota</taxon>
        <taxon>Agaricomycotina</taxon>
        <taxon>Tremellomycetes</taxon>
        <taxon>Filobasidiales</taxon>
        <taxon>Filobasidiaceae</taxon>
        <taxon>Naganishia</taxon>
    </lineage>
</organism>
<feature type="transmembrane region" description="Helical" evidence="8">
    <location>
        <begin position="46"/>
        <end position="68"/>
    </location>
</feature>
<feature type="transmembrane region" description="Helical" evidence="8">
    <location>
        <begin position="616"/>
        <end position="636"/>
    </location>
</feature>
<feature type="transmembrane region" description="Helical" evidence="8">
    <location>
        <begin position="690"/>
        <end position="713"/>
    </location>
</feature>
<evidence type="ECO:0000256" key="7">
    <source>
        <dbReference type="SAM" id="MobiDB-lite"/>
    </source>
</evidence>
<feature type="transmembrane region" description="Helical" evidence="8">
    <location>
        <begin position="648"/>
        <end position="670"/>
    </location>
</feature>
<sequence length="738" mass="78659">MAEIAHAGSRGGARVSSFPEEREEDPFADDELLKALEAEYGIEGDFTLRAVSVGLLVGVLLAFTNLYFGLQTGWISMMSLQSALLGYALFKLPRPRFLSRIPFLTPSNRPFSPQENVVLQTTAVATGTLPLAGGLVGIIPALEQLDWKIDGVHPLKLGYWQLIGWCFGICFFGVFLAVPLRKQVIVKEKLVFPSGTATAQLIALLHRIPPPSLNDIAKSEAPAASGGYQAIPRAASADTRRSRSAESFRHSASGGVADEEPFKVVEPTIYDDPETQEQMGRVDWWVLGWSFTASAVITFAAFLFPVIFAMPVFDLVGALFGTSLAASWAWWFSPSLSYVGQGIIMGYPTTISMNLGMITGWAILSPLAKHKGWAPGPVSSSTDGSRGWILWVSLAIMISESVISLLPIAISYSESIAARIQQARASQASARPEEDEVEPPERLVPLSWVSVGLAVSTVAGIVLVWVIFGNEGIRPWATALGLVLASILSVLGVRALGQTDLNPVSGIGKISQLVFAVLQPGNVVANIIAGGVAEAGAQQAGDLMQDLKTGALLKASPRSQFYGQMIGSLASVFVSVGAYKLYTRIYEIPGPEFRVPTAAIWLNLARLLNTGHLPPYTAVFMVAFGAIFALLSLIKYLTPMITSRPPRWIVYIPSGIAFAIGFLNTPSFSLARLIGGYIAYRTRKNDETPLLVIVCASGFVLGEGIISIVGLILTGAGQGAVSCWGCGLGGGGYCSGGC</sequence>
<evidence type="ECO:0000256" key="1">
    <source>
        <dbReference type="ARBA" id="ARBA00004141"/>
    </source>
</evidence>
<keyword evidence="10" id="KW-1185">Reference proteome</keyword>
<dbReference type="EMBL" id="BLZA01000011">
    <property type="protein sequence ID" value="GHJ85515.1"/>
    <property type="molecule type" value="Genomic_DNA"/>
</dbReference>
<feature type="transmembrane region" description="Helical" evidence="8">
    <location>
        <begin position="388"/>
        <end position="410"/>
    </location>
</feature>
<accession>A0A8H3TRX8</accession>
<evidence type="ECO:0000256" key="3">
    <source>
        <dbReference type="ARBA" id="ARBA00022448"/>
    </source>
</evidence>
<feature type="transmembrane region" description="Helical" evidence="8">
    <location>
        <begin position="473"/>
        <end position="493"/>
    </location>
</feature>
<evidence type="ECO:0000256" key="5">
    <source>
        <dbReference type="ARBA" id="ARBA00022989"/>
    </source>
</evidence>
<evidence type="ECO:0000256" key="4">
    <source>
        <dbReference type="ARBA" id="ARBA00022692"/>
    </source>
</evidence>
<evidence type="ECO:0000313" key="9">
    <source>
        <dbReference type="EMBL" id="GHJ85515.1"/>
    </source>
</evidence>
<reference evidence="9" key="1">
    <citation type="submission" date="2020-07" db="EMBL/GenBank/DDBJ databases">
        <title>Draft Genome Sequence of a Deep-Sea Yeast, Naganishia (Cryptococcus) liquefaciens strain N6.</title>
        <authorList>
            <person name="Han Y.W."/>
            <person name="Kajitani R."/>
            <person name="Morimoto H."/>
            <person name="Parhat M."/>
            <person name="Tsubouchi H."/>
            <person name="Bakenova O."/>
            <person name="Ogata M."/>
            <person name="Argunhan B."/>
            <person name="Aoki R."/>
            <person name="Kajiwara S."/>
            <person name="Itoh T."/>
            <person name="Iwasaki H."/>
        </authorList>
    </citation>
    <scope>NUCLEOTIDE SEQUENCE</scope>
    <source>
        <strain evidence="9">N6</strain>
    </source>
</reference>
<feature type="region of interest" description="Disordered" evidence="7">
    <location>
        <begin position="1"/>
        <end position="25"/>
    </location>
</feature>
<dbReference type="Proteomes" id="UP000620104">
    <property type="component" value="Unassembled WGS sequence"/>
</dbReference>
<evidence type="ECO:0000256" key="2">
    <source>
        <dbReference type="ARBA" id="ARBA00008807"/>
    </source>
</evidence>
<dbReference type="InterPro" id="IPR004813">
    <property type="entry name" value="OPT"/>
</dbReference>
<comment type="caution">
    <text evidence="9">The sequence shown here is derived from an EMBL/GenBank/DDBJ whole genome shotgun (WGS) entry which is preliminary data.</text>
</comment>
<dbReference type="OrthoDB" id="627262at2759"/>
<feature type="transmembrane region" description="Helical" evidence="8">
    <location>
        <begin position="344"/>
        <end position="368"/>
    </location>
</feature>
<dbReference type="PANTHER" id="PTHR31645:SF0">
    <property type="entry name" value="OLIGOPEPTIDE TRANSPORTER YGL114W-RELATED"/>
    <property type="match status" value="1"/>
</dbReference>
<comment type="similarity">
    <text evidence="2">Belongs to the oligopeptide OPT transporter family.</text>
</comment>